<proteinExistence type="predicted"/>
<sequence length="83" mass="9613">MPNPVPTKPKRDGELPITYRPLRMLLDERKMKMSHLSKDLKIINTNTATKLLNDKPVSMDILVRLCHFLNVPIEQIIEILPPK</sequence>
<keyword evidence="3" id="KW-1185">Reference proteome</keyword>
<comment type="caution">
    <text evidence="2">The sequence shown here is derived from an EMBL/GenBank/DDBJ whole genome shotgun (WGS) entry which is preliminary data.</text>
</comment>
<dbReference type="SUPFAM" id="SSF47413">
    <property type="entry name" value="lambda repressor-like DNA-binding domains"/>
    <property type="match status" value="1"/>
</dbReference>
<dbReference type="RefSeq" id="WP_188735497.1">
    <property type="nucleotide sequence ID" value="NZ_BMLW01000010.1"/>
</dbReference>
<reference evidence="3" key="1">
    <citation type="journal article" date="2019" name="Int. J. Syst. Evol. Microbiol.">
        <title>The Global Catalogue of Microorganisms (GCM) 10K type strain sequencing project: providing services to taxonomists for standard genome sequencing and annotation.</title>
        <authorList>
            <consortium name="The Broad Institute Genomics Platform"/>
            <consortium name="The Broad Institute Genome Sequencing Center for Infectious Disease"/>
            <person name="Wu L."/>
            <person name="Ma J."/>
        </authorList>
    </citation>
    <scope>NUCLEOTIDE SEQUENCE [LARGE SCALE GENOMIC DNA]</scope>
    <source>
        <strain evidence="3">CGMCC 1.7693</strain>
    </source>
</reference>
<evidence type="ECO:0000259" key="1">
    <source>
        <dbReference type="Pfam" id="PF13443"/>
    </source>
</evidence>
<dbReference type="EMBL" id="BMLW01000010">
    <property type="protein sequence ID" value="GGP13476.1"/>
    <property type="molecule type" value="Genomic_DNA"/>
</dbReference>
<evidence type="ECO:0000313" key="2">
    <source>
        <dbReference type="EMBL" id="GGP13476.1"/>
    </source>
</evidence>
<name>A0ABQ2NYJ5_9BACI</name>
<dbReference type="InterPro" id="IPR001387">
    <property type="entry name" value="Cro/C1-type_HTH"/>
</dbReference>
<protein>
    <recommendedName>
        <fullName evidence="1">HTH cro/C1-type domain-containing protein</fullName>
    </recommendedName>
</protein>
<dbReference type="Proteomes" id="UP000641206">
    <property type="component" value="Unassembled WGS sequence"/>
</dbReference>
<feature type="domain" description="HTH cro/C1-type" evidence="1">
    <location>
        <begin position="22"/>
        <end position="79"/>
    </location>
</feature>
<gene>
    <name evidence="2" type="ORF">GCM10011346_33620</name>
</gene>
<organism evidence="2 3">
    <name type="scientific">Oceanobacillus neutriphilus</name>
    <dbReference type="NCBI Taxonomy" id="531815"/>
    <lineage>
        <taxon>Bacteria</taxon>
        <taxon>Bacillati</taxon>
        <taxon>Bacillota</taxon>
        <taxon>Bacilli</taxon>
        <taxon>Bacillales</taxon>
        <taxon>Bacillaceae</taxon>
        <taxon>Oceanobacillus</taxon>
    </lineage>
</organism>
<evidence type="ECO:0000313" key="3">
    <source>
        <dbReference type="Proteomes" id="UP000641206"/>
    </source>
</evidence>
<dbReference type="InterPro" id="IPR010982">
    <property type="entry name" value="Lambda_DNA-bd_dom_sf"/>
</dbReference>
<dbReference type="Pfam" id="PF13443">
    <property type="entry name" value="HTH_26"/>
    <property type="match status" value="1"/>
</dbReference>
<dbReference type="Gene3D" id="1.10.260.40">
    <property type="entry name" value="lambda repressor-like DNA-binding domains"/>
    <property type="match status" value="1"/>
</dbReference>
<accession>A0ABQ2NYJ5</accession>